<organism evidence="1 2">
    <name type="scientific">Fibrivirga algicola</name>
    <dbReference type="NCBI Taxonomy" id="2950420"/>
    <lineage>
        <taxon>Bacteria</taxon>
        <taxon>Pseudomonadati</taxon>
        <taxon>Bacteroidota</taxon>
        <taxon>Cytophagia</taxon>
        <taxon>Cytophagales</taxon>
        <taxon>Spirosomataceae</taxon>
        <taxon>Fibrivirga</taxon>
    </lineage>
</organism>
<proteinExistence type="predicted"/>
<dbReference type="Proteomes" id="UP000606008">
    <property type="component" value="Unassembled WGS sequence"/>
</dbReference>
<dbReference type="PROSITE" id="PS51257">
    <property type="entry name" value="PROKAR_LIPOPROTEIN"/>
    <property type="match status" value="1"/>
</dbReference>
<sequence length="818" mass="91113">MPTSTYRYAIRRVALLLAILIGFSCGPGADEMGEFFSLFQPEAATFASADGRYIFTPQLYKAGYFGVDDAPDSLAAETNTAAWVAYLGAGYPAKLVSGALADTSASNDLVNRLTSAKPEAATYLRFAYAAQQATGESSPWTVSQPDTVQLTQLRAQARRLAMATTDPFLKERYAFQAVKLADEAGQFAQSSTDYQQLVASLPTRTFISDWARCRLAGALLSQGETDWAVFEFAQVFANCPTRRLAAERSLRHHNLRFTDKALSFAKTDAERVAVYAICAIQPKQDALPLLEKMVTLDPKNPLIELVLAREINRNEYYFAAKQFPGYVDDETTRADSIAFETRRKNVPGYSEQLLAFAEKSANNAALGNPAFYLTAAAYLHYLDGDYESAKKTLAEAALKPTANTALKQQIALQQLLLLTAQPGLPTATDETELISYLTQFKQASVPDTNAPYVTNFRFTNAIQTVGRQLANRYLGHAGDDRPIKWLAFVGCSQKTPFEGDQATYSGPRQAKAFLMRMLTTGNGSAGYSLYDFDAQMALEDSASVETAQSLYNYVRNPLGEFDERLVKLAGVDSTYARLLLGRRALAEARYGIAERALSKVNAAVWQTDPWKTYFTIDPFSVNMPGEGKPRNPYTPARFTEKMANLFWRATYRKDGDKTAQTWYELGCGAYNLTYYGNAWMLVHRYRSSGEPYTYRYSATDAAHLDQFYNDPYYSAQTARYYFVQAAKLATDPELAAKATYMAARCEANALQTRRVVEIAKTGGYVADDDQLFNEKMRQLATATYDSCGTIYQRTYRQTQFAQLMQTRCALYRDFMGGE</sequence>
<protein>
    <recommendedName>
        <fullName evidence="3">Tetratricopeptide repeat protein</fullName>
    </recommendedName>
</protein>
<dbReference type="EMBL" id="WAEL01000001">
    <property type="protein sequence ID" value="NID08665.1"/>
    <property type="molecule type" value="Genomic_DNA"/>
</dbReference>
<evidence type="ECO:0000313" key="1">
    <source>
        <dbReference type="EMBL" id="NID08665.1"/>
    </source>
</evidence>
<reference evidence="2" key="1">
    <citation type="submission" date="2019-09" db="EMBL/GenBank/DDBJ databases">
        <authorList>
            <person name="Jung D.-H."/>
        </authorList>
    </citation>
    <scope>NUCLEOTIDE SEQUENCE [LARGE SCALE GENOMIC DNA]</scope>
    <source>
        <strain evidence="2">JA-25</strain>
    </source>
</reference>
<dbReference type="RefSeq" id="WP_166690546.1">
    <property type="nucleotide sequence ID" value="NZ_WAEL01000001.1"/>
</dbReference>
<evidence type="ECO:0000313" key="2">
    <source>
        <dbReference type="Proteomes" id="UP000606008"/>
    </source>
</evidence>
<reference evidence="2" key="2">
    <citation type="submission" date="2023-07" db="EMBL/GenBank/DDBJ databases">
        <authorList>
            <person name="Jung D.-H."/>
        </authorList>
    </citation>
    <scope>NUCLEOTIDE SEQUENCE [LARGE SCALE GENOMIC DNA]</scope>
    <source>
        <strain evidence="2">JA-25</strain>
    </source>
</reference>
<keyword evidence="2" id="KW-1185">Reference proteome</keyword>
<name>A0ABX0Q9B5_9BACT</name>
<gene>
    <name evidence="1" type="ORF">F7231_00650</name>
</gene>
<evidence type="ECO:0008006" key="3">
    <source>
        <dbReference type="Google" id="ProtNLM"/>
    </source>
</evidence>
<accession>A0ABX0Q9B5</accession>
<comment type="caution">
    <text evidence="1">The sequence shown here is derived from an EMBL/GenBank/DDBJ whole genome shotgun (WGS) entry which is preliminary data.</text>
</comment>